<dbReference type="GO" id="GO:0006898">
    <property type="term" value="P:receptor-mediated endocytosis"/>
    <property type="evidence" value="ECO:0007669"/>
    <property type="project" value="TreeGrafter"/>
</dbReference>
<feature type="domain" description="J" evidence="2">
    <location>
        <begin position="1799"/>
        <end position="1884"/>
    </location>
</feature>
<dbReference type="SMART" id="SM00271">
    <property type="entry name" value="DnaJ"/>
    <property type="match status" value="1"/>
</dbReference>
<feature type="compositionally biased region" description="Basic and acidic residues" evidence="1">
    <location>
        <begin position="1467"/>
        <end position="1480"/>
    </location>
</feature>
<organism evidence="3 4">
    <name type="scientific">Volvox reticuliferus</name>
    <dbReference type="NCBI Taxonomy" id="1737510"/>
    <lineage>
        <taxon>Eukaryota</taxon>
        <taxon>Viridiplantae</taxon>
        <taxon>Chlorophyta</taxon>
        <taxon>core chlorophytes</taxon>
        <taxon>Chlorophyceae</taxon>
        <taxon>CS clade</taxon>
        <taxon>Chlamydomonadales</taxon>
        <taxon>Volvocaceae</taxon>
        <taxon>Volvox</taxon>
    </lineage>
</organism>
<keyword evidence="4" id="KW-1185">Reference proteome</keyword>
<sequence>MDLLNWHASPQHKPANCLARYVVTKHSWRGKYRRIMCITPDAIVTQNPESGMAITNTYAFSGDSDVESISIGTGNDTEGEFTINARQDKKSKFKPIKFSCSHRSRLLTDLFHSVAAAHLRGRCGVAPRLIGSQEHSPGYEWSGGQWRPTTLRVTGYGLELVDMEGIPTWRLDYCVMSSVAFAPLVPEPLPTADGIAGGSGLSAASSYGLAPTPEGPFAVFSRCSRAPRLLACRQRDGVLNYMAVTAQQRLGLHIIADNTSGSCPSALLEAVTRSERQAFGGPGEAPVAEWEVARLCPRYDAQPPLAALREPGMQARCRPAESLDPTAQQAAAAAAASTVSYSPGAHTVPRRLAVTRSWLLERDATTYDVEERRPLGSISALLRFAEEPGLLGVEWTDGAAPSLYMAGAARDGVLAALLDMAQCAAGRPVPVLPGFTPTGDPIVGSAAAALSCHGAIVTRDAETERWCVEQLVARARAAWPHLSNSGRMFYAADIEFSSVSPAPSTLATLTLPTSPRHHQQPAKVDGAGHGQGPTAAPQPPSQPQTGVILSGQLSSATASDTARTAAAVHLATETMLDVVYDFNASVPYAGVAAGTKVDEPTLACVLALLHPELVPGPVPLSHLTPDEAKQCIAALQALQRLVSSHTLAEMFLGLPTAVGRVMAAYACGHDGVAAEAARLLTRLWAPAAARAGAAPWSGLRAAPSLASLLADPDDPLSGCDPEDLSLARSAKALCFGPSIVISRCKALMWPLRGGRGTDGSGSGGVSAAPAAAGSNTNAVVRIGRPPALGGLGASAASGGVGGMAGALLVACALEAVGAVVVEPGCRSTDNRPLAVLLQEAAELGPPLFALCHHPAPRVTQGAALLMRAVAESGAAAAAPMRQAALRHGAVLHHLHAALFAAPIATVAAAAGGGSSAAAAGDGGTASGRQQLGRALVASWCDEYAPALALLRRIFPPGLVRYLNAPRTNSGSGGGSKPAPILAGATAAAPGAAAAAVLPPYPAVAGAAGEASTAPHQQLQRSSASGTNDGGAVHTSAPAAAPGASSNLVSAASTGPAAPAPSTATGTALPDNRAAASTSWGLKGNWEAFWDAATRDHCHAGLIWHAGCRQELREVLEREEAGLRARRQQLGGGGGGRLHLGWNYEEFGVTYPSLVKHVVVGGIYVRLLLEGTDTAAVEKVPQPRELFNSLHHAFLCAADPVTQGFQSAAAAVTAAATSSAVGGAVTDATAAVAAAAAVADAAVTADQELCARAMAAVYHAHAGTIGPTDGLRHLIHVLDYTLCRRLRHALLELVVALLAPRCLTAASGTAAGAAGAVTSPAARAVRANSYAFMEAGGLELLTDLVAYAHTGGAAVEGGGGSSSAAGGTAVVGGWGVNASTAAQRQQQVGAQSGLMLTSVGHDDMPKEWYFYPRGVLPPATAALTGRPSPSPAAAATDDLIGEELPTAAAAAASATDASESGSGSDTLLGRKPDETGRAGPYTRDEVRQLVSRGSVDMATLCWATGMQRPEPLGSIRELRWMLARGPGRFSPYAAAELALQLLRRLVELQPAVDEEEGLVLQPLPRAYRVLAGPRCLPHLCQAILTFHPSIVSATCAILDTLLTPHPDALARLHLTGVFYFALAYPGSDLTAPARLLHRTHLAQDFAGLTGGAAAAAGLPLRQRSYLGHVLPESLLYVLETRGSAAFAAALCGDHDNPELIWTHAMRRSRLLPALSSHLGDLPLRLAQRCGTLWDYSPLPPLSYPELEGELYCHRYYLRHLADTVRFPSWPLVDQVPLLQSLLVEWRAELARQPLSLSEAEACSVLGLRPTCQGDNAAVAISEEELRRAYRALARKYHPDKNPQGRPMFLKIQTAYERLQAGVAGGQGPQPWRIVLLLRAQCVLYGRCSKDLAPYKYAGYGLLLDTIRGGTARGSTTTGDKVATGGSATTNTSTAAGQTKEAPAAASSESVAPGSFFAGDVLDQVTSAAELCWLTVLSCRRNAEELSRCGGVGVLAELLSRAVGVLPLDAAPTDPTAVIAIAALRSLAGLAVVPEARAAMATVLAAAGPSAPAAAGLCRDLVRCCRLTRCHAAVDAALVVMAYMAAAPELQAALLRRGALQALVPLVLQYDSTLPESVRATLAPPFSGPDDSATLPLLALPENAPARSSTPAARSLHAVLAAQALSRLSGLLPAPHSSPPCAPARSALAALLTEPLASRLCEPDPRPLLGVLSGTHETCKVIWNPAMREELLKFLEQSAHTAIDLDYDLETRGQTAESEAQEAEAAGTATATAAIGSDAAGASNDDLLSGLCSFSHAALAGELVVGGVFVRVFNERPSELPPDPSKFCKDLVRYLFDALLPLPPGSLPPASSLPPLLAVLAATGHLLDAEPRLLGVLASRSALSPFVSCLQPAAYQALTNPNPQPQPQQLESSEQLQSKQPEQLTEGWQAANTGPAGAPTRTSVDGCADGPVGHRRPSASGVPPAAWYWANRLAVAGMALLSRVAQHSGCLEAFADEHCARLLFWLLHRPPSLEALTAALRLLRAVSGSAPCAAVAALQGGWLYLLEVLLHRGPWPWQQQQSHPQQQGLTASPEAAFAATSRAPPTAAAAGSKDHGDGGRGAAEAAEAAAVDEARGEAVSLLGRLMAHATHGSLIRLSLQRLLPPGLVASIADGPPAVVLQALTQRVETPECIWDAEMACNAATQVAVLASQLRARQAEGQYDWALPPGAAVQYDKLRGELFVGGAYVRLFLKNPKHPLRNPAKFAEGLLERYLSELASANRDSDLLVLLAAALVALLRSHSLLAEQLCRGGYVSKLLAQLGALTRHLQPSQPQLLSSTVGPTSSAADGTTPSAAGTGALSSPPLPQAAAAGLAEACGSALRILHQLCDSPSVAEAFATASPPVVQVLCDAMQLGPAARVLALEALKRALAPVNRQRDALVLQALQYGLIPELLASLDWQSSRGGPAVVPGPVANTGSATGGDSAGGGGGTGGDDDVAVLRVLAVDVLKALQLEGLHSQQVNNLLDGSAVWQAYCHQRHDLYLPSGAIAQGSVVGLLTAPETARFALPPPEALGQE</sequence>
<evidence type="ECO:0000313" key="4">
    <source>
        <dbReference type="Proteomes" id="UP000747110"/>
    </source>
</evidence>
<dbReference type="EMBL" id="BNCP01000009">
    <property type="protein sequence ID" value="GIL76852.1"/>
    <property type="molecule type" value="Genomic_DNA"/>
</dbReference>
<dbReference type="Pfam" id="PF00226">
    <property type="entry name" value="DnaJ"/>
    <property type="match status" value="1"/>
</dbReference>
<dbReference type="GO" id="GO:0010008">
    <property type="term" value="C:endosome membrane"/>
    <property type="evidence" value="ECO:0007669"/>
    <property type="project" value="TreeGrafter"/>
</dbReference>
<feature type="region of interest" description="Disordered" evidence="1">
    <location>
        <begin position="507"/>
        <end position="547"/>
    </location>
</feature>
<dbReference type="SUPFAM" id="SSF48371">
    <property type="entry name" value="ARM repeat"/>
    <property type="match status" value="2"/>
</dbReference>
<feature type="compositionally biased region" description="Low complexity" evidence="1">
    <location>
        <begin position="2405"/>
        <end position="2422"/>
    </location>
</feature>
<dbReference type="InterPro" id="IPR036869">
    <property type="entry name" value="J_dom_sf"/>
</dbReference>
<gene>
    <name evidence="3" type="ORF">Vretifemale_6373</name>
</gene>
<dbReference type="InterPro" id="IPR011989">
    <property type="entry name" value="ARM-like"/>
</dbReference>
<dbReference type="Pfam" id="PF19432">
    <property type="entry name" value="RME-8_N"/>
    <property type="match status" value="4"/>
</dbReference>
<dbReference type="PANTHER" id="PTHR36983:SF2">
    <property type="entry name" value="DNAJ HOMOLOG SUBFAMILY C MEMBER 13"/>
    <property type="match status" value="1"/>
</dbReference>
<dbReference type="PROSITE" id="PS50076">
    <property type="entry name" value="DNAJ_2"/>
    <property type="match status" value="1"/>
</dbReference>
<reference evidence="3" key="1">
    <citation type="journal article" date="2021" name="Proc. Natl. Acad. Sci. U.S.A.">
        <title>Three genomes in the algal genus Volvox reveal the fate of a haploid sex-determining region after a transition to homothallism.</title>
        <authorList>
            <person name="Yamamoto K."/>
            <person name="Hamaji T."/>
            <person name="Kawai-Toyooka H."/>
            <person name="Matsuzaki R."/>
            <person name="Takahashi F."/>
            <person name="Nishimura Y."/>
            <person name="Kawachi M."/>
            <person name="Noguchi H."/>
            <person name="Minakuchi Y."/>
            <person name="Umen J.G."/>
            <person name="Toyoda A."/>
            <person name="Nozaki H."/>
        </authorList>
    </citation>
    <scope>NUCLEOTIDE SEQUENCE</scope>
    <source>
        <strain evidence="3">NIES-3786</strain>
    </source>
</reference>
<feature type="region of interest" description="Disordered" evidence="1">
    <location>
        <begin position="2810"/>
        <end position="2839"/>
    </location>
</feature>
<feature type="compositionally biased region" description="Polar residues" evidence="1">
    <location>
        <begin position="1015"/>
        <end position="1026"/>
    </location>
</feature>
<evidence type="ECO:0000313" key="3">
    <source>
        <dbReference type="EMBL" id="GIL76852.1"/>
    </source>
</evidence>
<feature type="compositionally biased region" description="Low complexity" evidence="1">
    <location>
        <begin position="2555"/>
        <end position="2589"/>
    </location>
</feature>
<dbReference type="GO" id="GO:0007032">
    <property type="term" value="P:endosome organization"/>
    <property type="evidence" value="ECO:0007669"/>
    <property type="project" value="InterPro"/>
</dbReference>
<dbReference type="InterPro" id="IPR044978">
    <property type="entry name" value="GRV2/DNAJC13"/>
</dbReference>
<dbReference type="GO" id="GO:2000641">
    <property type="term" value="P:regulation of early endosome to late endosome transport"/>
    <property type="evidence" value="ECO:0007669"/>
    <property type="project" value="InterPro"/>
</dbReference>
<comment type="caution">
    <text evidence="3">The sequence shown here is derived from an EMBL/GenBank/DDBJ whole genome shotgun (WGS) entry which is preliminary data.</text>
</comment>
<feature type="compositionally biased region" description="Low complexity" evidence="1">
    <location>
        <begin position="1035"/>
        <end position="1067"/>
    </location>
</feature>
<feature type="region of interest" description="Disordered" evidence="1">
    <location>
        <begin position="1446"/>
        <end position="1480"/>
    </location>
</feature>
<feature type="compositionally biased region" description="Polar residues" evidence="1">
    <location>
        <begin position="2810"/>
        <end position="2832"/>
    </location>
</feature>
<feature type="region of interest" description="Disordered" evidence="1">
    <location>
        <begin position="1011"/>
        <end position="1070"/>
    </location>
</feature>
<dbReference type="SUPFAM" id="SSF46565">
    <property type="entry name" value="Chaperone J-domain"/>
    <property type="match status" value="1"/>
</dbReference>
<dbReference type="InterPro" id="IPR001623">
    <property type="entry name" value="DnaJ_domain"/>
</dbReference>
<dbReference type="InterPro" id="IPR045802">
    <property type="entry name" value="GRV2/DNAJC13_N"/>
</dbReference>
<evidence type="ECO:0000259" key="2">
    <source>
        <dbReference type="PROSITE" id="PS50076"/>
    </source>
</evidence>
<feature type="region of interest" description="Disordered" evidence="1">
    <location>
        <begin position="2946"/>
        <end position="2969"/>
    </location>
</feature>
<feature type="region of interest" description="Disordered" evidence="1">
    <location>
        <begin position="1910"/>
        <end position="1945"/>
    </location>
</feature>
<dbReference type="Pfam" id="PF14237">
    <property type="entry name" value="GYF_2"/>
    <property type="match status" value="1"/>
</dbReference>
<dbReference type="Gene3D" id="1.25.10.10">
    <property type="entry name" value="Leucine-rich Repeat Variant"/>
    <property type="match status" value="1"/>
</dbReference>
<feature type="region of interest" description="Disordered" evidence="1">
    <location>
        <begin position="2555"/>
        <end position="2603"/>
    </location>
</feature>
<feature type="compositionally biased region" description="Low complexity" evidence="1">
    <location>
        <begin position="1446"/>
        <end position="1464"/>
    </location>
</feature>
<dbReference type="PANTHER" id="PTHR36983">
    <property type="entry name" value="DNAJ HOMOLOG SUBFAMILY C MEMBER 13"/>
    <property type="match status" value="1"/>
</dbReference>
<dbReference type="CDD" id="cd06257">
    <property type="entry name" value="DnaJ"/>
    <property type="match status" value="1"/>
</dbReference>
<dbReference type="Proteomes" id="UP000747110">
    <property type="component" value="Unassembled WGS sequence"/>
</dbReference>
<evidence type="ECO:0000256" key="1">
    <source>
        <dbReference type="SAM" id="MobiDB-lite"/>
    </source>
</evidence>
<proteinExistence type="predicted"/>
<feature type="compositionally biased region" description="Gly residues" evidence="1">
    <location>
        <begin position="2957"/>
        <end position="2969"/>
    </location>
</feature>
<dbReference type="InterPro" id="IPR025640">
    <property type="entry name" value="GYF_2"/>
</dbReference>
<protein>
    <recommendedName>
        <fullName evidence="2">J domain-containing protein</fullName>
    </recommendedName>
</protein>
<feature type="region of interest" description="Disordered" evidence="1">
    <location>
        <begin position="2396"/>
        <end position="2459"/>
    </location>
</feature>
<dbReference type="InterPro" id="IPR016024">
    <property type="entry name" value="ARM-type_fold"/>
</dbReference>
<accession>A0A8J4C731</accession>
<dbReference type="Gene3D" id="1.10.287.110">
    <property type="entry name" value="DnaJ domain"/>
    <property type="match status" value="1"/>
</dbReference>
<dbReference type="OrthoDB" id="69656at2759"/>
<name>A0A8J4C731_9CHLO</name>